<organism evidence="2 3">
    <name type="scientific">Chironomus riparius</name>
    <dbReference type="NCBI Taxonomy" id="315576"/>
    <lineage>
        <taxon>Eukaryota</taxon>
        <taxon>Metazoa</taxon>
        <taxon>Ecdysozoa</taxon>
        <taxon>Arthropoda</taxon>
        <taxon>Hexapoda</taxon>
        <taxon>Insecta</taxon>
        <taxon>Pterygota</taxon>
        <taxon>Neoptera</taxon>
        <taxon>Endopterygota</taxon>
        <taxon>Diptera</taxon>
        <taxon>Nematocera</taxon>
        <taxon>Chironomoidea</taxon>
        <taxon>Chironomidae</taxon>
        <taxon>Chironominae</taxon>
        <taxon>Chironomus</taxon>
    </lineage>
</organism>
<feature type="region of interest" description="Disordered" evidence="1">
    <location>
        <begin position="1"/>
        <end position="34"/>
    </location>
</feature>
<reference evidence="2" key="2">
    <citation type="submission" date="2022-10" db="EMBL/GenBank/DDBJ databases">
        <authorList>
            <consortium name="ENA_rothamsted_submissions"/>
            <consortium name="culmorum"/>
            <person name="King R."/>
        </authorList>
    </citation>
    <scope>NUCLEOTIDE SEQUENCE</scope>
</reference>
<evidence type="ECO:0000256" key="1">
    <source>
        <dbReference type="SAM" id="MobiDB-lite"/>
    </source>
</evidence>
<keyword evidence="3" id="KW-1185">Reference proteome</keyword>
<name>A0A9N9S678_9DIPT</name>
<evidence type="ECO:0000313" key="3">
    <source>
        <dbReference type="Proteomes" id="UP001153620"/>
    </source>
</evidence>
<dbReference type="Proteomes" id="UP001153620">
    <property type="component" value="Chromosome 3"/>
</dbReference>
<proteinExistence type="predicted"/>
<feature type="compositionally biased region" description="Acidic residues" evidence="1">
    <location>
        <begin position="24"/>
        <end position="34"/>
    </location>
</feature>
<sequence length="83" mass="9855">MSQEEINQLQSEEDLSDSYSTETESMDSDEDFDEDILELLEEKIQWQNKMSSEINQLLSMKERLLRNINLINELCNDLMTDFD</sequence>
<protein>
    <submittedName>
        <fullName evidence="2">Uncharacterized protein</fullName>
    </submittedName>
</protein>
<dbReference type="EMBL" id="OU895879">
    <property type="protein sequence ID" value="CAG9809426.1"/>
    <property type="molecule type" value="Genomic_DNA"/>
</dbReference>
<gene>
    <name evidence="2" type="ORF">CHIRRI_LOCUS12252</name>
</gene>
<feature type="compositionally biased region" description="Polar residues" evidence="1">
    <location>
        <begin position="1"/>
        <end position="10"/>
    </location>
</feature>
<reference evidence="2" key="1">
    <citation type="submission" date="2022-01" db="EMBL/GenBank/DDBJ databases">
        <authorList>
            <person name="King R."/>
        </authorList>
    </citation>
    <scope>NUCLEOTIDE SEQUENCE</scope>
</reference>
<accession>A0A9N9S678</accession>
<dbReference type="AlphaFoldDB" id="A0A9N9S678"/>
<evidence type="ECO:0000313" key="2">
    <source>
        <dbReference type="EMBL" id="CAG9809426.1"/>
    </source>
</evidence>